<evidence type="ECO:0000313" key="1">
    <source>
        <dbReference type="EMBL" id="VDD78586.1"/>
    </source>
</evidence>
<protein>
    <submittedName>
        <fullName evidence="1">Uncharacterized protein</fullName>
    </submittedName>
</protein>
<sequence>MQEYVNHTSHDLSCDYYFDTSHDLFGDHYFDTSHDLFCDNYIDTSNPACTYANTSKRCLIVDTSAA</sequence>
<evidence type="ECO:0000313" key="2">
    <source>
        <dbReference type="Proteomes" id="UP000267029"/>
    </source>
</evidence>
<gene>
    <name evidence="1" type="ORF">MCOS_LOCUS4589</name>
</gene>
<keyword evidence="2" id="KW-1185">Reference proteome</keyword>
<organism evidence="1 2">
    <name type="scientific">Mesocestoides corti</name>
    <name type="common">Flatworm</name>
    <dbReference type="NCBI Taxonomy" id="53468"/>
    <lineage>
        <taxon>Eukaryota</taxon>
        <taxon>Metazoa</taxon>
        <taxon>Spiralia</taxon>
        <taxon>Lophotrochozoa</taxon>
        <taxon>Platyhelminthes</taxon>
        <taxon>Cestoda</taxon>
        <taxon>Eucestoda</taxon>
        <taxon>Cyclophyllidea</taxon>
        <taxon>Mesocestoididae</taxon>
        <taxon>Mesocestoides</taxon>
    </lineage>
</organism>
<proteinExistence type="predicted"/>
<dbReference type="Proteomes" id="UP000267029">
    <property type="component" value="Unassembled WGS sequence"/>
</dbReference>
<dbReference type="EMBL" id="UXSR01001899">
    <property type="protein sequence ID" value="VDD78586.1"/>
    <property type="molecule type" value="Genomic_DNA"/>
</dbReference>
<name>A0A0R3UCE0_MESCO</name>
<accession>A0A0R3UCE0</accession>
<reference evidence="1 2" key="1">
    <citation type="submission" date="2018-10" db="EMBL/GenBank/DDBJ databases">
        <authorList>
            <consortium name="Pathogen Informatics"/>
        </authorList>
    </citation>
    <scope>NUCLEOTIDE SEQUENCE [LARGE SCALE GENOMIC DNA]</scope>
</reference>
<dbReference type="AlphaFoldDB" id="A0A0R3UCE0"/>